<organism evidence="2 3">
    <name type="scientific">Denitromonas halophila</name>
    <dbReference type="NCBI Taxonomy" id="1629404"/>
    <lineage>
        <taxon>Bacteria</taxon>
        <taxon>Pseudomonadati</taxon>
        <taxon>Pseudomonadota</taxon>
        <taxon>Betaproteobacteria</taxon>
        <taxon>Rhodocyclales</taxon>
        <taxon>Zoogloeaceae</taxon>
        <taxon>Denitromonas</taxon>
    </lineage>
</organism>
<name>A0A557QCH2_9RHOO</name>
<comment type="caution">
    <text evidence="2">The sequence shown here is derived from an EMBL/GenBank/DDBJ whole genome shotgun (WGS) entry which is preliminary data.</text>
</comment>
<gene>
    <name evidence="2" type="ORF">FHP91_20925</name>
</gene>
<feature type="signal peptide" evidence="1">
    <location>
        <begin position="1"/>
        <end position="21"/>
    </location>
</feature>
<sequence>MMRKRLLAALLALTVTACVHAPSLVQFANNAELVAQSPSPMAPLFVRLFRLQGVGECDGPRCPEVSMQIAVSESGEYPRQALFATPPADDWQFVEWGQSPQEEGDIGPVVFTLKTTRHGVSRLLRFAVTLDGLRPLD</sequence>
<evidence type="ECO:0008006" key="4">
    <source>
        <dbReference type="Google" id="ProtNLM"/>
    </source>
</evidence>
<keyword evidence="1" id="KW-0732">Signal</keyword>
<keyword evidence="3" id="KW-1185">Reference proteome</keyword>
<dbReference type="PROSITE" id="PS51257">
    <property type="entry name" value="PROKAR_LIPOPROTEIN"/>
    <property type="match status" value="1"/>
</dbReference>
<evidence type="ECO:0000313" key="2">
    <source>
        <dbReference type="EMBL" id="TVO50564.1"/>
    </source>
</evidence>
<dbReference type="RefSeq" id="WP_144311378.1">
    <property type="nucleotide sequence ID" value="NZ_VMNK01000030.1"/>
</dbReference>
<dbReference type="EMBL" id="VMNK01000030">
    <property type="protein sequence ID" value="TVO50564.1"/>
    <property type="molecule type" value="Genomic_DNA"/>
</dbReference>
<accession>A0A557QCH2</accession>
<dbReference type="AlphaFoldDB" id="A0A557QCH2"/>
<feature type="chain" id="PRO_5022020251" description="Lipoprotein" evidence="1">
    <location>
        <begin position="22"/>
        <end position="137"/>
    </location>
</feature>
<proteinExistence type="predicted"/>
<dbReference type="Proteomes" id="UP000319502">
    <property type="component" value="Unassembled WGS sequence"/>
</dbReference>
<protein>
    <recommendedName>
        <fullName evidence="4">Lipoprotein</fullName>
    </recommendedName>
</protein>
<evidence type="ECO:0000256" key="1">
    <source>
        <dbReference type="SAM" id="SignalP"/>
    </source>
</evidence>
<reference evidence="2 3" key="1">
    <citation type="submission" date="2019-07" db="EMBL/GenBank/DDBJ databases">
        <title>The pathways for chlorine oxyanion respiration interact through the shared metabolite chlorate.</title>
        <authorList>
            <person name="Barnum T.P."/>
            <person name="Cheng Y."/>
            <person name="Hill K.A."/>
            <person name="Lucas L.N."/>
            <person name="Carlson H.K."/>
            <person name="Coates J.D."/>
        </authorList>
    </citation>
    <scope>NUCLEOTIDE SEQUENCE [LARGE SCALE GENOMIC DNA]</scope>
    <source>
        <strain evidence="2 3">SFB-3</strain>
    </source>
</reference>
<evidence type="ECO:0000313" key="3">
    <source>
        <dbReference type="Proteomes" id="UP000319502"/>
    </source>
</evidence>